<dbReference type="AlphaFoldDB" id="A0A6J8AKJ7"/>
<gene>
    <name evidence="1" type="ORF">MCOR_8566</name>
</gene>
<keyword evidence="2" id="KW-1185">Reference proteome</keyword>
<name>A0A6J8AKJ7_MYTCO</name>
<proteinExistence type="predicted"/>
<dbReference type="Proteomes" id="UP000507470">
    <property type="component" value="Unassembled WGS sequence"/>
</dbReference>
<accession>A0A6J8AKJ7</accession>
<protein>
    <submittedName>
        <fullName evidence="1">Uncharacterized protein</fullName>
    </submittedName>
</protein>
<evidence type="ECO:0000313" key="1">
    <source>
        <dbReference type="EMBL" id="CAC5369344.1"/>
    </source>
</evidence>
<dbReference type="OrthoDB" id="5983950at2759"/>
<evidence type="ECO:0000313" key="2">
    <source>
        <dbReference type="Proteomes" id="UP000507470"/>
    </source>
</evidence>
<dbReference type="EMBL" id="CACVKT020001586">
    <property type="protein sequence ID" value="CAC5369344.1"/>
    <property type="molecule type" value="Genomic_DNA"/>
</dbReference>
<dbReference type="PANTHER" id="PTHR46704">
    <property type="entry name" value="CXC DOMAIN-CONTAINING PROTEIN-RELATED"/>
    <property type="match status" value="1"/>
</dbReference>
<reference evidence="1 2" key="1">
    <citation type="submission" date="2020-06" db="EMBL/GenBank/DDBJ databases">
        <authorList>
            <person name="Li R."/>
            <person name="Bekaert M."/>
        </authorList>
    </citation>
    <scope>NUCLEOTIDE SEQUENCE [LARGE SCALE GENOMIC DNA]</scope>
    <source>
        <strain evidence="2">wild</strain>
    </source>
</reference>
<organism evidence="1 2">
    <name type="scientific">Mytilus coruscus</name>
    <name type="common">Sea mussel</name>
    <dbReference type="NCBI Taxonomy" id="42192"/>
    <lineage>
        <taxon>Eukaryota</taxon>
        <taxon>Metazoa</taxon>
        <taxon>Spiralia</taxon>
        <taxon>Lophotrochozoa</taxon>
        <taxon>Mollusca</taxon>
        <taxon>Bivalvia</taxon>
        <taxon>Autobranchia</taxon>
        <taxon>Pteriomorphia</taxon>
        <taxon>Mytilida</taxon>
        <taxon>Mytiloidea</taxon>
        <taxon>Mytilidae</taxon>
        <taxon>Mytilinae</taxon>
        <taxon>Mytilus</taxon>
    </lineage>
</organism>
<sequence length="209" mass="23531">MNNNDQTKTLKTLLNISWPLHSPRVSWSGFMQTVQEGPYPGELNPSELSCIFSTLSFICKEANRLRVTPSITFDQPLYWKALMILHNEPRDGQLKSVVLRLGGFHIQMSFLRCICHTMQSSGLYELLENIYASNTIEHMMSGKSVSRAVRRHNIIDCALYILLLSKMMDVSLLEIGGNTDENVNEVNAQDNEVIGTSTGQNKASHQSKV</sequence>
<dbReference type="PANTHER" id="PTHR46704:SF1">
    <property type="entry name" value="TELOMERE LENGTH REGULATION PROTEIN TEL2 HOMOLOG"/>
    <property type="match status" value="1"/>
</dbReference>